<evidence type="ECO:0000313" key="10">
    <source>
        <dbReference type="EMBL" id="MFC3125403.1"/>
    </source>
</evidence>
<evidence type="ECO:0000256" key="5">
    <source>
        <dbReference type="ARBA" id="ARBA00022842"/>
    </source>
</evidence>
<comment type="subunit">
    <text evidence="8">Monomer.</text>
</comment>
<evidence type="ECO:0000256" key="3">
    <source>
        <dbReference type="ARBA" id="ARBA00022723"/>
    </source>
</evidence>
<keyword evidence="5 8" id="KW-0460">Magnesium</keyword>
<keyword evidence="4 8" id="KW-0547">Nucleotide-binding</keyword>
<feature type="binding site" evidence="8">
    <location>
        <position position="103"/>
    </location>
    <ligand>
        <name>GTP</name>
        <dbReference type="ChEBI" id="CHEBI:37565"/>
    </ligand>
</feature>
<evidence type="ECO:0000256" key="6">
    <source>
        <dbReference type="ARBA" id="ARBA00023134"/>
    </source>
</evidence>
<keyword evidence="1 8" id="KW-0963">Cytoplasm</keyword>
<feature type="binding site" evidence="8">
    <location>
        <begin position="10"/>
        <end position="12"/>
    </location>
    <ligand>
        <name>GTP</name>
        <dbReference type="ChEBI" id="CHEBI:37565"/>
    </ligand>
</feature>
<comment type="catalytic activity">
    <reaction evidence="8">
        <text>Mo-molybdopterin + GTP + H(+) = Mo-molybdopterin guanine dinucleotide + diphosphate</text>
        <dbReference type="Rhea" id="RHEA:34243"/>
        <dbReference type="ChEBI" id="CHEBI:15378"/>
        <dbReference type="ChEBI" id="CHEBI:33019"/>
        <dbReference type="ChEBI" id="CHEBI:37565"/>
        <dbReference type="ChEBI" id="CHEBI:71302"/>
        <dbReference type="ChEBI" id="CHEBI:71310"/>
        <dbReference type="EC" id="2.7.7.77"/>
    </reaction>
</comment>
<dbReference type="InterPro" id="IPR029044">
    <property type="entry name" value="Nucleotide-diphossugar_trans"/>
</dbReference>
<evidence type="ECO:0000256" key="2">
    <source>
        <dbReference type="ARBA" id="ARBA00022679"/>
    </source>
</evidence>
<gene>
    <name evidence="8 10" type="primary">mobA</name>
    <name evidence="10" type="ORF">ACFOD4_10040</name>
</gene>
<dbReference type="InterPro" id="IPR025877">
    <property type="entry name" value="MobA-like_NTP_Trfase"/>
</dbReference>
<dbReference type="PANTHER" id="PTHR19136:SF81">
    <property type="entry name" value="MOLYBDENUM COFACTOR GUANYLYLTRANSFERASE"/>
    <property type="match status" value="1"/>
</dbReference>
<dbReference type="CDD" id="cd02503">
    <property type="entry name" value="MobA"/>
    <property type="match status" value="1"/>
</dbReference>
<sequence length="202" mass="20790">MRDRTAGIILAGGTARRMGGGDKPLRLLGGQPLLRHVMARLEPQVDALALNANGDPTRFAAFGLPVVADEPPSRGPLSGILAGLNWAAAHCPGCAWLVTVPGDTPFLPPGLVASLHSEREAAGTTAAMAASKGRRHPPAGLWPVSCRAALADALAGGEERVGRWAESLGCAIADFTADPDPFFNANTPGELAQAEALLARLP</sequence>
<evidence type="ECO:0000313" key="11">
    <source>
        <dbReference type="Proteomes" id="UP001595593"/>
    </source>
</evidence>
<feature type="binding site" evidence="8">
    <location>
        <position position="103"/>
    </location>
    <ligand>
        <name>Mg(2+)</name>
        <dbReference type="ChEBI" id="CHEBI:18420"/>
    </ligand>
</feature>
<keyword evidence="2 8" id="KW-0808">Transferase</keyword>
<keyword evidence="6 8" id="KW-0342">GTP-binding</keyword>
<feature type="domain" description="MobA-like NTP transferase" evidence="9">
    <location>
        <begin position="7"/>
        <end position="161"/>
    </location>
</feature>
<name>A0ABV7FYB9_9PROT</name>
<keyword evidence="10" id="KW-0548">Nucleotidyltransferase</keyword>
<comment type="cofactor">
    <cofactor evidence="8">
        <name>Mg(2+)</name>
        <dbReference type="ChEBI" id="CHEBI:18420"/>
    </cofactor>
</comment>
<dbReference type="NCBIfam" id="TIGR02665">
    <property type="entry name" value="molyb_mobA"/>
    <property type="match status" value="1"/>
</dbReference>
<comment type="domain">
    <text evidence="8">The N-terminal domain determines nucleotide recognition and specific binding, while the C-terminal domain determines the specific binding to the target protein.</text>
</comment>
<comment type="caution">
    <text evidence="10">The sequence shown here is derived from an EMBL/GenBank/DDBJ whole genome shotgun (WGS) entry which is preliminary data.</text>
</comment>
<dbReference type="GO" id="GO:0061603">
    <property type="term" value="F:molybdenum cofactor guanylyltransferase activity"/>
    <property type="evidence" value="ECO:0007669"/>
    <property type="project" value="UniProtKB-EC"/>
</dbReference>
<feature type="binding site" evidence="8">
    <location>
        <position position="23"/>
    </location>
    <ligand>
        <name>GTP</name>
        <dbReference type="ChEBI" id="CHEBI:37565"/>
    </ligand>
</feature>
<dbReference type="EC" id="2.7.7.77" evidence="8"/>
<dbReference type="SUPFAM" id="SSF53448">
    <property type="entry name" value="Nucleotide-diphospho-sugar transferases"/>
    <property type="match status" value="1"/>
</dbReference>
<dbReference type="RefSeq" id="WP_379596047.1">
    <property type="nucleotide sequence ID" value="NZ_JBHRTN010000008.1"/>
</dbReference>
<comment type="function">
    <text evidence="8">Transfers a GMP moiety from GTP to Mo-molybdopterin (Mo-MPT) cofactor (Moco or molybdenum cofactor) to form Mo-molybdopterin guanine dinucleotide (Mo-MGD) cofactor.</text>
</comment>
<evidence type="ECO:0000256" key="1">
    <source>
        <dbReference type="ARBA" id="ARBA00022490"/>
    </source>
</evidence>
<evidence type="ECO:0000256" key="4">
    <source>
        <dbReference type="ARBA" id="ARBA00022741"/>
    </source>
</evidence>
<feature type="binding site" evidence="8">
    <location>
        <position position="69"/>
    </location>
    <ligand>
        <name>GTP</name>
        <dbReference type="ChEBI" id="CHEBI:37565"/>
    </ligand>
</feature>
<dbReference type="Pfam" id="PF12804">
    <property type="entry name" value="NTP_transf_3"/>
    <property type="match status" value="1"/>
</dbReference>
<comment type="similarity">
    <text evidence="8">Belongs to the MobA family.</text>
</comment>
<evidence type="ECO:0000256" key="7">
    <source>
        <dbReference type="ARBA" id="ARBA00023150"/>
    </source>
</evidence>
<dbReference type="PANTHER" id="PTHR19136">
    <property type="entry name" value="MOLYBDENUM COFACTOR GUANYLYLTRANSFERASE"/>
    <property type="match status" value="1"/>
</dbReference>
<dbReference type="InterPro" id="IPR013482">
    <property type="entry name" value="Molybde_CF_guanTrfase"/>
</dbReference>
<evidence type="ECO:0000256" key="8">
    <source>
        <dbReference type="HAMAP-Rule" id="MF_00316"/>
    </source>
</evidence>
<organism evidence="10 11">
    <name type="scientific">Teichococcus globiformis</name>
    <dbReference type="NCBI Taxonomy" id="2307229"/>
    <lineage>
        <taxon>Bacteria</taxon>
        <taxon>Pseudomonadati</taxon>
        <taxon>Pseudomonadota</taxon>
        <taxon>Alphaproteobacteria</taxon>
        <taxon>Acetobacterales</taxon>
        <taxon>Roseomonadaceae</taxon>
        <taxon>Roseomonas</taxon>
    </lineage>
</organism>
<dbReference type="HAMAP" id="MF_00316">
    <property type="entry name" value="MobA"/>
    <property type="match status" value="1"/>
</dbReference>
<accession>A0ABV7FYB9</accession>
<dbReference type="Gene3D" id="3.90.550.10">
    <property type="entry name" value="Spore Coat Polysaccharide Biosynthesis Protein SpsA, Chain A"/>
    <property type="match status" value="1"/>
</dbReference>
<reference evidence="11" key="1">
    <citation type="journal article" date="2019" name="Int. J. Syst. Evol. Microbiol.">
        <title>The Global Catalogue of Microorganisms (GCM) 10K type strain sequencing project: providing services to taxonomists for standard genome sequencing and annotation.</title>
        <authorList>
            <consortium name="The Broad Institute Genomics Platform"/>
            <consortium name="The Broad Institute Genome Sequencing Center for Infectious Disease"/>
            <person name="Wu L."/>
            <person name="Ma J."/>
        </authorList>
    </citation>
    <scope>NUCLEOTIDE SEQUENCE [LARGE SCALE GENOMIC DNA]</scope>
    <source>
        <strain evidence="11">KCTC 52094</strain>
    </source>
</reference>
<comment type="subcellular location">
    <subcellularLocation>
        <location evidence="8">Cytoplasm</location>
    </subcellularLocation>
</comment>
<dbReference type="EMBL" id="JBHRTN010000008">
    <property type="protein sequence ID" value="MFC3125403.1"/>
    <property type="molecule type" value="Genomic_DNA"/>
</dbReference>
<proteinExistence type="inferred from homology"/>
<feature type="binding site" evidence="8">
    <location>
        <position position="51"/>
    </location>
    <ligand>
        <name>GTP</name>
        <dbReference type="ChEBI" id="CHEBI:37565"/>
    </ligand>
</feature>
<keyword evidence="7 8" id="KW-0501">Molybdenum cofactor biosynthesis</keyword>
<keyword evidence="11" id="KW-1185">Reference proteome</keyword>
<evidence type="ECO:0000259" key="9">
    <source>
        <dbReference type="Pfam" id="PF12804"/>
    </source>
</evidence>
<keyword evidence="3 8" id="KW-0479">Metal-binding</keyword>
<protein>
    <recommendedName>
        <fullName evidence="8">Molybdenum cofactor guanylyltransferase</fullName>
        <shortName evidence="8">MoCo guanylyltransferase</shortName>
        <ecNumber evidence="8">2.7.7.77</ecNumber>
    </recommendedName>
    <alternativeName>
        <fullName evidence="8">GTP:molybdopterin guanylyltransferase</fullName>
    </alternativeName>
    <alternativeName>
        <fullName evidence="8">Mo-MPT guanylyltransferase</fullName>
    </alternativeName>
    <alternativeName>
        <fullName evidence="8">Molybdopterin guanylyltransferase</fullName>
    </alternativeName>
    <alternativeName>
        <fullName evidence="8">Molybdopterin-guanine dinucleotide synthase</fullName>
        <shortName evidence="8">MGD synthase</shortName>
    </alternativeName>
</protein>
<dbReference type="Proteomes" id="UP001595593">
    <property type="component" value="Unassembled WGS sequence"/>
</dbReference>